<proteinExistence type="predicted"/>
<dbReference type="FunCoup" id="G3AUB7">
    <property type="interactions" value="259"/>
</dbReference>
<dbReference type="PANTHER" id="PTHR12652:SF50">
    <property type="entry name" value="PEROXIN 11"/>
    <property type="match status" value="1"/>
</dbReference>
<dbReference type="Pfam" id="PF05648">
    <property type="entry name" value="PEX11"/>
    <property type="match status" value="1"/>
</dbReference>
<dbReference type="GO" id="GO:0001579">
    <property type="term" value="P:medium-chain fatty acid transport"/>
    <property type="evidence" value="ECO:0007669"/>
    <property type="project" value="EnsemblFungi"/>
</dbReference>
<dbReference type="Proteomes" id="UP000000709">
    <property type="component" value="Unassembled WGS sequence"/>
</dbReference>
<dbReference type="GO" id="GO:0044375">
    <property type="term" value="P:regulation of peroxisome size"/>
    <property type="evidence" value="ECO:0007669"/>
    <property type="project" value="EnsemblFungi"/>
</dbReference>
<dbReference type="OrthoDB" id="411017at2759"/>
<evidence type="ECO:0000256" key="1">
    <source>
        <dbReference type="ARBA" id="ARBA00022593"/>
    </source>
</evidence>
<keyword evidence="3" id="KW-0576">Peroxisome</keyword>
<dbReference type="InterPro" id="IPR008733">
    <property type="entry name" value="PEX11"/>
</dbReference>
<dbReference type="STRING" id="619300.G3AUB7"/>
<keyword evidence="6" id="KW-1185">Reference proteome</keyword>
<keyword evidence="1" id="KW-0962">Peroxisome biogenesis</keyword>
<dbReference type="EMBL" id="GL996505">
    <property type="protein sequence ID" value="EGW30493.1"/>
    <property type="molecule type" value="Genomic_DNA"/>
</dbReference>
<evidence type="ECO:0000256" key="2">
    <source>
        <dbReference type="ARBA" id="ARBA00023136"/>
    </source>
</evidence>
<reference evidence="5 6" key="1">
    <citation type="journal article" date="2011" name="Proc. Natl. Acad. Sci. U.S.A.">
        <title>Comparative genomics of xylose-fermenting fungi for enhanced biofuel production.</title>
        <authorList>
            <person name="Wohlbach D.J."/>
            <person name="Kuo A."/>
            <person name="Sato T.K."/>
            <person name="Potts K.M."/>
            <person name="Salamov A.A."/>
            <person name="LaButti K.M."/>
            <person name="Sun H."/>
            <person name="Clum A."/>
            <person name="Pangilinan J.L."/>
            <person name="Lindquist E.A."/>
            <person name="Lucas S."/>
            <person name="Lapidus A."/>
            <person name="Jin M."/>
            <person name="Gunawan C."/>
            <person name="Balan V."/>
            <person name="Dale B.E."/>
            <person name="Jeffries T.W."/>
            <person name="Zinkel R."/>
            <person name="Barry K.W."/>
            <person name="Grigoriev I.V."/>
            <person name="Gasch A.P."/>
        </authorList>
    </citation>
    <scope>NUCLEOTIDE SEQUENCE [LARGE SCALE GENOMIC DNA]</scope>
    <source>
        <strain evidence="6">NRRL Y-27907 / 11-Y1</strain>
    </source>
</reference>
<evidence type="ECO:0000256" key="4">
    <source>
        <dbReference type="ARBA" id="ARBA00046271"/>
    </source>
</evidence>
<dbReference type="GO" id="GO:0005778">
    <property type="term" value="C:peroxisomal membrane"/>
    <property type="evidence" value="ECO:0007669"/>
    <property type="project" value="UniProtKB-SubCell"/>
</dbReference>
<dbReference type="AlphaFoldDB" id="G3AUB7"/>
<dbReference type="GO" id="GO:0016559">
    <property type="term" value="P:peroxisome fission"/>
    <property type="evidence" value="ECO:0007669"/>
    <property type="project" value="EnsemblFungi"/>
</dbReference>
<organism evidence="6">
    <name type="scientific">Spathaspora passalidarum (strain NRRL Y-27907 / 11-Y1)</name>
    <dbReference type="NCBI Taxonomy" id="619300"/>
    <lineage>
        <taxon>Eukaryota</taxon>
        <taxon>Fungi</taxon>
        <taxon>Dikarya</taxon>
        <taxon>Ascomycota</taxon>
        <taxon>Saccharomycotina</taxon>
        <taxon>Pichiomycetes</taxon>
        <taxon>Debaryomycetaceae</taxon>
        <taxon>Spathaspora</taxon>
    </lineage>
</organism>
<accession>G3AUB7</accession>
<keyword evidence="2" id="KW-0472">Membrane</keyword>
<name>G3AUB7_SPAPN</name>
<evidence type="ECO:0000313" key="5">
    <source>
        <dbReference type="EMBL" id="EGW30493.1"/>
    </source>
</evidence>
<protein>
    <recommendedName>
        <fullName evidence="7">Peroxisomal membrane protein PMP27</fullName>
    </recommendedName>
</protein>
<gene>
    <name evidence="5" type="ORF">SPAPADRAFT_63314</name>
</gene>
<dbReference type="RefSeq" id="XP_007377464.1">
    <property type="nucleotide sequence ID" value="XM_007377402.1"/>
</dbReference>
<evidence type="ECO:0000256" key="3">
    <source>
        <dbReference type="ARBA" id="ARBA00023140"/>
    </source>
</evidence>
<dbReference type="PANTHER" id="PTHR12652">
    <property type="entry name" value="PEROXISOMAL BIOGENESIS FACTOR 11"/>
    <property type="match status" value="1"/>
</dbReference>
<dbReference type="InParanoid" id="G3AUB7"/>
<dbReference type="eggNOG" id="KOG4186">
    <property type="taxonomic scope" value="Eukaryota"/>
</dbReference>
<comment type="subcellular location">
    <subcellularLocation>
        <location evidence="4">Peroxisome membrane</location>
    </subcellularLocation>
</comment>
<evidence type="ECO:0008006" key="7">
    <source>
        <dbReference type="Google" id="ProtNLM"/>
    </source>
</evidence>
<dbReference type="GeneID" id="18874703"/>
<dbReference type="GO" id="GO:1990429">
    <property type="term" value="C:peroxisomal importomer complex"/>
    <property type="evidence" value="ECO:0007669"/>
    <property type="project" value="EnsemblFungi"/>
</dbReference>
<dbReference type="HOGENOM" id="CLU_049216_0_1_1"/>
<dbReference type="KEGG" id="spaa:SPAPADRAFT_63314"/>
<evidence type="ECO:0000313" key="6">
    <source>
        <dbReference type="Proteomes" id="UP000000709"/>
    </source>
</evidence>
<dbReference type="GO" id="GO:0005783">
    <property type="term" value="C:endoplasmic reticulum"/>
    <property type="evidence" value="ECO:0007669"/>
    <property type="project" value="EnsemblFungi"/>
</dbReference>
<sequence>MVADTLVYHPTLTKLAKFLDSTPQREKTLRLFAYLSRFLGYYAYRKGYSRDTVEMYNSLKTQLSFIRKALRFFKPVKHVQTAAQAYDNKLLDPILQLTTVVRNLALAGYLTLDGVVFFKMLGIIDKKKYPTVARTSAKFWLLSLIAGVAHSLRIIYSLNRNTEEKTAVESTSLNNKLCAAKRKLVWDLLDMFIASNLLGILHFTEGDVGLAGVITSVMGLRDMWNDQK</sequence>
<dbReference type="OMA" id="AYHPTVA"/>